<dbReference type="EMBL" id="CAJJDO010000103">
    <property type="protein sequence ID" value="CAD8192928.1"/>
    <property type="molecule type" value="Genomic_DNA"/>
</dbReference>
<reference evidence="1" key="1">
    <citation type="submission" date="2021-01" db="EMBL/GenBank/DDBJ databases">
        <authorList>
            <consortium name="Genoscope - CEA"/>
            <person name="William W."/>
        </authorList>
    </citation>
    <scope>NUCLEOTIDE SEQUENCE</scope>
</reference>
<name>A0A8S1WSU0_9CILI</name>
<sequence length="123" mass="13950">MQIQFKNFNQITSLGNYVIKSFIIKSYIPKHQLIVVSPIYHPSSQLILENSIKLKSCKTNSQLVHPNELQESHPIKHSLIDNQNSVIPQIAFVAKRATVTDEIECQMVIEIGKISQLQLVLAD</sequence>
<organism evidence="1 2">
    <name type="scientific">Paramecium pentaurelia</name>
    <dbReference type="NCBI Taxonomy" id="43138"/>
    <lineage>
        <taxon>Eukaryota</taxon>
        <taxon>Sar</taxon>
        <taxon>Alveolata</taxon>
        <taxon>Ciliophora</taxon>
        <taxon>Intramacronucleata</taxon>
        <taxon>Oligohymenophorea</taxon>
        <taxon>Peniculida</taxon>
        <taxon>Parameciidae</taxon>
        <taxon>Paramecium</taxon>
    </lineage>
</organism>
<protein>
    <submittedName>
        <fullName evidence="1">Uncharacterized protein</fullName>
    </submittedName>
</protein>
<dbReference type="OrthoDB" id="10541926at2759"/>
<evidence type="ECO:0000313" key="1">
    <source>
        <dbReference type="EMBL" id="CAD8192928.1"/>
    </source>
</evidence>
<evidence type="ECO:0000313" key="2">
    <source>
        <dbReference type="Proteomes" id="UP000689195"/>
    </source>
</evidence>
<dbReference type="Proteomes" id="UP000689195">
    <property type="component" value="Unassembled WGS sequence"/>
</dbReference>
<dbReference type="AlphaFoldDB" id="A0A8S1WSU0"/>
<accession>A0A8S1WSU0</accession>
<proteinExistence type="predicted"/>
<gene>
    <name evidence="1" type="ORF">PPENT_87.1.T1030019</name>
</gene>
<keyword evidence="2" id="KW-1185">Reference proteome</keyword>
<comment type="caution">
    <text evidence="1">The sequence shown here is derived from an EMBL/GenBank/DDBJ whole genome shotgun (WGS) entry which is preliminary data.</text>
</comment>